<reference evidence="2" key="1">
    <citation type="submission" date="2021-06" db="EMBL/GenBank/DDBJ databases">
        <authorList>
            <person name="Kallberg Y."/>
            <person name="Tangrot J."/>
            <person name="Rosling A."/>
        </authorList>
    </citation>
    <scope>NUCLEOTIDE SEQUENCE</scope>
    <source>
        <strain evidence="2">MT106</strain>
    </source>
</reference>
<organism evidence="2 3">
    <name type="scientific">Ambispora gerdemannii</name>
    <dbReference type="NCBI Taxonomy" id="144530"/>
    <lineage>
        <taxon>Eukaryota</taxon>
        <taxon>Fungi</taxon>
        <taxon>Fungi incertae sedis</taxon>
        <taxon>Mucoromycota</taxon>
        <taxon>Glomeromycotina</taxon>
        <taxon>Glomeromycetes</taxon>
        <taxon>Archaeosporales</taxon>
        <taxon>Ambisporaceae</taxon>
        <taxon>Ambispora</taxon>
    </lineage>
</organism>
<evidence type="ECO:0000313" key="2">
    <source>
        <dbReference type="EMBL" id="CAG8523774.1"/>
    </source>
</evidence>
<keyword evidence="3" id="KW-1185">Reference proteome</keyword>
<proteinExistence type="predicted"/>
<comment type="caution">
    <text evidence="2">The sequence shown here is derived from an EMBL/GenBank/DDBJ whole genome shotgun (WGS) entry which is preliminary data.</text>
</comment>
<protein>
    <submittedName>
        <fullName evidence="2">970_t:CDS:1</fullName>
    </submittedName>
</protein>
<feature type="compositionally biased region" description="Basic and acidic residues" evidence="1">
    <location>
        <begin position="430"/>
        <end position="442"/>
    </location>
</feature>
<dbReference type="Gene3D" id="3.30.710.10">
    <property type="entry name" value="Potassium Channel Kv1.1, Chain A"/>
    <property type="match status" value="1"/>
</dbReference>
<gene>
    <name evidence="2" type="ORF">AGERDE_LOCUS5372</name>
</gene>
<name>A0A9N9AB16_9GLOM</name>
<accession>A0A9N9AB16</accession>
<dbReference type="EMBL" id="CAJVPL010000715">
    <property type="protein sequence ID" value="CAG8523774.1"/>
    <property type="molecule type" value="Genomic_DNA"/>
</dbReference>
<dbReference type="Proteomes" id="UP000789831">
    <property type="component" value="Unassembled WGS sequence"/>
</dbReference>
<feature type="compositionally biased region" description="Polar residues" evidence="1">
    <location>
        <begin position="443"/>
        <end position="452"/>
    </location>
</feature>
<feature type="region of interest" description="Disordered" evidence="1">
    <location>
        <begin position="430"/>
        <end position="459"/>
    </location>
</feature>
<dbReference type="OrthoDB" id="10416176at2759"/>
<dbReference type="AlphaFoldDB" id="A0A9N9AB16"/>
<evidence type="ECO:0000313" key="3">
    <source>
        <dbReference type="Proteomes" id="UP000789831"/>
    </source>
</evidence>
<sequence length="498" mass="57118">MATSQDSYQDIDENMVAFTSVTVNTTANTPTAEINNLINENNLSNIRSGSNNNNSIIQKIKGLSNDKSTYDLRILLPDGSSALVHKFLLLLLSSTLHKYFQEFNNTENDKKLIVIENPSNENGSADGWSDCEDEKYNDEDDIFDINKSNETHVVNSNKEALVFIADPNQLRIEYPPNKNLETIVLTHMIGSTKLPPTSVSFAFNHLKLFLYTGKVEYHELETSIFLYASFFYLIDTLKIYDLFQSSLKAIDKYMTRNNIISLLNIAFDVLLPDLGIIDANVDTNDDWNWWMKREGLIVKITEKFVEFFWEIESTSDCQSVFHGFRELKRCALKCAVEYYIKTNRNDNSLDARDVNVKAFNVVIDWLNCQVETDQLEFNQKILSAIDYSKVDPEILSKSIKVVRLLAPSIYPEAVDTILLNVTQSLSRLEKQKKQQKQQDNKKSNSVPSNYNTVDAVGPQQDIEESNPKKIVLKNVFKKYDKNQQDNYPVKPFKYNNTC</sequence>
<evidence type="ECO:0000256" key="1">
    <source>
        <dbReference type="SAM" id="MobiDB-lite"/>
    </source>
</evidence>
<dbReference type="InterPro" id="IPR011333">
    <property type="entry name" value="SKP1/BTB/POZ_sf"/>
</dbReference>